<evidence type="ECO:0000313" key="2">
    <source>
        <dbReference type="EMBL" id="MCW1921474.1"/>
    </source>
</evidence>
<reference evidence="2 3" key="1">
    <citation type="submission" date="2022-10" db="EMBL/GenBank/DDBJ databases">
        <title>Luteolibacter arcticus strain CCTCC AB 2014275, whole genome shotgun sequencing project.</title>
        <authorList>
            <person name="Zhao G."/>
            <person name="Shen L."/>
        </authorList>
    </citation>
    <scope>NUCLEOTIDE SEQUENCE [LARGE SCALE GENOMIC DNA]</scope>
    <source>
        <strain evidence="2 3">CCTCC AB 2014275</strain>
    </source>
</reference>
<dbReference type="Pfam" id="PF13453">
    <property type="entry name" value="Zn_ribbon_TFIIB"/>
    <property type="match status" value="1"/>
</dbReference>
<evidence type="ECO:0000259" key="1">
    <source>
        <dbReference type="Pfam" id="PF13453"/>
    </source>
</evidence>
<organism evidence="2 3">
    <name type="scientific">Luteolibacter arcticus</name>
    <dbReference type="NCBI Taxonomy" id="1581411"/>
    <lineage>
        <taxon>Bacteria</taxon>
        <taxon>Pseudomonadati</taxon>
        <taxon>Verrucomicrobiota</taxon>
        <taxon>Verrucomicrobiia</taxon>
        <taxon>Verrucomicrobiales</taxon>
        <taxon>Verrucomicrobiaceae</taxon>
        <taxon>Luteolibacter</taxon>
    </lineage>
</organism>
<accession>A0ABT3GEL7</accession>
<name>A0ABT3GEL7_9BACT</name>
<proteinExistence type="predicted"/>
<dbReference type="InterPro" id="IPR027392">
    <property type="entry name" value="TF_Znf"/>
</dbReference>
<dbReference type="Proteomes" id="UP001320876">
    <property type="component" value="Unassembled WGS sequence"/>
</dbReference>
<feature type="domain" description="Transcription factor zinc-finger" evidence="1">
    <location>
        <begin position="44"/>
        <end position="88"/>
    </location>
</feature>
<sequence length="226" mass="25532">MKCTSCGGRLQGTMTFCPFCGVRQDVNLRQIHFRDLGADASLPCPHCSTPLDVIEFDTDTEPKIRIERCTTCYGTFFNPGELEALLEAQTNPLVWLDPAQINQIAADFSHNRDVIVYHRCPMCQERMSHLNFGGRSGVIVDRCGTHGVWLEGSELRRLTEWWRAGGKLIYQQHEAERVKKMYAPVVENRRRTPLVTTESLRFEDSKGPDTLDVLTIVGGVLSAFLD</sequence>
<protein>
    <submittedName>
        <fullName evidence="2">Zf-TFIIB domain-containing protein</fullName>
    </submittedName>
</protein>
<comment type="caution">
    <text evidence="2">The sequence shown here is derived from an EMBL/GenBank/DDBJ whole genome shotgun (WGS) entry which is preliminary data.</text>
</comment>
<dbReference type="RefSeq" id="WP_264485583.1">
    <property type="nucleotide sequence ID" value="NZ_JAPDDT010000001.1"/>
</dbReference>
<dbReference type="EMBL" id="JAPDDT010000001">
    <property type="protein sequence ID" value="MCW1921474.1"/>
    <property type="molecule type" value="Genomic_DNA"/>
</dbReference>
<gene>
    <name evidence="2" type="ORF">OKA05_02850</name>
</gene>
<evidence type="ECO:0000313" key="3">
    <source>
        <dbReference type="Proteomes" id="UP001320876"/>
    </source>
</evidence>
<keyword evidence="3" id="KW-1185">Reference proteome</keyword>